<name>A0AAV7EED5_ARIFI</name>
<keyword evidence="4" id="KW-1185">Reference proteome</keyword>
<keyword evidence="2" id="KW-1133">Transmembrane helix</keyword>
<evidence type="ECO:0008006" key="5">
    <source>
        <dbReference type="Google" id="ProtNLM"/>
    </source>
</evidence>
<dbReference type="PANTHER" id="PTHR31963:SF2">
    <property type="entry name" value="ZINC FINGER CONSTANS-LIKE PROTEIN (DUF3537)"/>
    <property type="match status" value="1"/>
</dbReference>
<gene>
    <name evidence="3" type="ORF">H6P81_012792</name>
</gene>
<keyword evidence="2" id="KW-0812">Transmembrane</keyword>
<comment type="caution">
    <text evidence="3">The sequence shown here is derived from an EMBL/GenBank/DDBJ whole genome shotgun (WGS) entry which is preliminary data.</text>
</comment>
<evidence type="ECO:0000256" key="1">
    <source>
        <dbReference type="SAM" id="MobiDB-lite"/>
    </source>
</evidence>
<feature type="transmembrane region" description="Helical" evidence="2">
    <location>
        <begin position="151"/>
        <end position="169"/>
    </location>
</feature>
<dbReference type="PANTHER" id="PTHR31963">
    <property type="entry name" value="RAS GUANINE NUCLEOTIDE EXCHANGE FACTOR K"/>
    <property type="match status" value="1"/>
</dbReference>
<protein>
    <recommendedName>
        <fullName evidence="5">Gustatory receptor</fullName>
    </recommendedName>
</protein>
<dbReference type="Pfam" id="PF12056">
    <property type="entry name" value="DUF3537"/>
    <property type="match status" value="1"/>
</dbReference>
<feature type="transmembrane region" description="Helical" evidence="2">
    <location>
        <begin position="181"/>
        <end position="210"/>
    </location>
</feature>
<dbReference type="AlphaFoldDB" id="A0AAV7EED5"/>
<feature type="transmembrane region" description="Helical" evidence="2">
    <location>
        <begin position="292"/>
        <end position="311"/>
    </location>
</feature>
<dbReference type="EMBL" id="JAINDJ010000005">
    <property type="protein sequence ID" value="KAG9446664.1"/>
    <property type="molecule type" value="Genomic_DNA"/>
</dbReference>
<feature type="transmembrane region" description="Helical" evidence="2">
    <location>
        <begin position="255"/>
        <end position="272"/>
    </location>
</feature>
<proteinExistence type="predicted"/>
<organism evidence="3 4">
    <name type="scientific">Aristolochia fimbriata</name>
    <name type="common">White veined hardy Dutchman's pipe vine</name>
    <dbReference type="NCBI Taxonomy" id="158543"/>
    <lineage>
        <taxon>Eukaryota</taxon>
        <taxon>Viridiplantae</taxon>
        <taxon>Streptophyta</taxon>
        <taxon>Embryophyta</taxon>
        <taxon>Tracheophyta</taxon>
        <taxon>Spermatophyta</taxon>
        <taxon>Magnoliopsida</taxon>
        <taxon>Magnoliidae</taxon>
        <taxon>Piperales</taxon>
        <taxon>Aristolochiaceae</taxon>
        <taxon>Aristolochia</taxon>
    </lineage>
</organism>
<dbReference type="Proteomes" id="UP000825729">
    <property type="component" value="Unassembled WGS sequence"/>
</dbReference>
<evidence type="ECO:0000313" key="4">
    <source>
        <dbReference type="Proteomes" id="UP000825729"/>
    </source>
</evidence>
<keyword evidence="2" id="KW-0472">Membrane</keyword>
<feature type="transmembrane region" description="Helical" evidence="2">
    <location>
        <begin position="46"/>
        <end position="78"/>
    </location>
</feature>
<evidence type="ECO:0000313" key="3">
    <source>
        <dbReference type="EMBL" id="KAG9446664.1"/>
    </source>
</evidence>
<dbReference type="InterPro" id="IPR021924">
    <property type="entry name" value="DUF3537"/>
</dbReference>
<evidence type="ECO:0000256" key="2">
    <source>
        <dbReference type="SAM" id="Phobius"/>
    </source>
</evidence>
<sequence>MAESAGQAASEPLLTSVQPQNGDPLDVEVSQGDDSVLDHTLRRLDFFLFLFGFHQTSLLSAFMSWAAFLLVGVSIPVLTLELSECSGCEEYQIIKFELSILASQASLAAVSLLCVSHNLRKYGVRKFLFVDRFHGQMSRFRKEYVQKIQGFFRLLLWWILPVFLLKVIRETMRIVYVNHQSLWLSFVISLALIVSWAYLATIFLSACILFNIVCNLQVIHFDDYGKLLERDADSLTLLEEHMRLRYHLSKISHRFRIYLLLAFLVVTASQFLTLFQTTGYRHIINFINSGDFLVSSIVEVVGLILCLHAAAKISHRAQGVASVACRWHALVTCSSDGSQHRPTNSVGNSEANLAASFLIDCSESDLESLDNASWSTNTYFTSHMSSFQKRQALVMYLQSNPGGLTIFGWTVDRTLINTIFFIELSLVLFVLGKTVVFIS</sequence>
<feature type="transmembrane region" description="Helical" evidence="2">
    <location>
        <begin position="98"/>
        <end position="119"/>
    </location>
</feature>
<feature type="region of interest" description="Disordered" evidence="1">
    <location>
        <begin position="1"/>
        <end position="22"/>
    </location>
</feature>
<reference evidence="3 4" key="1">
    <citation type="submission" date="2021-07" db="EMBL/GenBank/DDBJ databases">
        <title>The Aristolochia fimbriata genome: insights into angiosperm evolution, floral development and chemical biosynthesis.</title>
        <authorList>
            <person name="Jiao Y."/>
        </authorList>
    </citation>
    <scope>NUCLEOTIDE SEQUENCE [LARGE SCALE GENOMIC DNA]</scope>
    <source>
        <strain evidence="3">IBCAS-2021</strain>
        <tissue evidence="3">Leaf</tissue>
    </source>
</reference>
<accession>A0AAV7EED5</accession>
<feature type="transmembrane region" description="Helical" evidence="2">
    <location>
        <begin position="415"/>
        <end position="438"/>
    </location>
</feature>